<dbReference type="CDD" id="cd05007">
    <property type="entry name" value="SIS_Etherase"/>
    <property type="match status" value="1"/>
</dbReference>
<reference evidence="6 7" key="1">
    <citation type="submission" date="2018-08" db="EMBL/GenBank/DDBJ databases">
        <authorList>
            <person name="Khan S.A."/>
            <person name="Jeon C.O."/>
            <person name="Chun B.H."/>
            <person name="Jeong S.E."/>
        </authorList>
    </citation>
    <scope>NUCLEOTIDE SEQUENCE [LARGE SCALE GENOMIC DNA]</scope>
    <source>
        <strain evidence="6 7">S-16</strain>
    </source>
</reference>
<comment type="function">
    <text evidence="3">Specifically catalyzes the cleavage of the D-lactyl ether substituent of MurNAc 6-phosphate, producing GlcNAc 6-phosphate and D-lactate. Together with AnmK, is also required for the utilization of anhydro-N-acetylmuramic acid (anhMurNAc) either imported from the medium or derived from its own cell wall murein, and thus plays a role in cell wall recycling.</text>
</comment>
<feature type="region of interest" description="Disordered" evidence="4">
    <location>
        <begin position="1"/>
        <end position="37"/>
    </location>
</feature>
<comment type="pathway">
    <text evidence="3">Amino-sugar metabolism; 1,6-anhydro-N-acetylmuramate degradation.</text>
</comment>
<dbReference type="NCBIfam" id="TIGR00274">
    <property type="entry name" value="N-acetylmuramic acid 6-phosphate etherase"/>
    <property type="match status" value="1"/>
</dbReference>
<evidence type="ECO:0000313" key="6">
    <source>
        <dbReference type="EMBL" id="RQP21464.1"/>
    </source>
</evidence>
<dbReference type="GO" id="GO:0097367">
    <property type="term" value="F:carbohydrate derivative binding"/>
    <property type="evidence" value="ECO:0007669"/>
    <property type="project" value="InterPro"/>
</dbReference>
<dbReference type="PROSITE" id="PS51464">
    <property type="entry name" value="SIS"/>
    <property type="match status" value="1"/>
</dbReference>
<proteinExistence type="inferred from homology"/>
<dbReference type="GO" id="GO:0016835">
    <property type="term" value="F:carbon-oxygen lyase activity"/>
    <property type="evidence" value="ECO:0007669"/>
    <property type="project" value="UniProtKB-UniRule"/>
</dbReference>
<dbReference type="PANTHER" id="PTHR10088">
    <property type="entry name" value="GLUCOKINASE REGULATORY PROTEIN"/>
    <property type="match status" value="1"/>
</dbReference>
<reference evidence="6 7" key="2">
    <citation type="submission" date="2018-12" db="EMBL/GenBank/DDBJ databases">
        <title>Rhizobacter gummiphilus sp. nov., a rubber-degrading bacterium isolated from the soil of a botanical garden in Japan.</title>
        <authorList>
            <person name="Shunsuke S.S."/>
        </authorList>
    </citation>
    <scope>NUCLEOTIDE SEQUENCE [LARGE SCALE GENOMIC DNA]</scope>
    <source>
        <strain evidence="6 7">S-16</strain>
    </source>
</reference>
<sequence>MSPSATSAPNRSSAPAAAEPAASPLRTETPSECHPDLDQYAVPDLVDAFVDDQFHALNAVKAARHRIAAAVQAAVPRIAAGGRLVYVGAGTSGRLGVLDSVELYPTFSWPKDRAIGLLAGGHQAMFEAVEGAEDSLEQGRVDLEAAKVDARDVVILLAASGATPYVLGALEAARAAGALTIGIANNPAAPVTLGAEVAITLNTGSEVISGSTRLKAGTAQKIALNTLSSAIMVRLNKVYRNLMVDLQPTNAKLLRRAVSLTMRATGAGEDAAREALAACNYQVKVAIVSILKQVDVVAAQARLDAAHGSVRAALEGLNP</sequence>
<evidence type="ECO:0000256" key="4">
    <source>
        <dbReference type="SAM" id="MobiDB-lite"/>
    </source>
</evidence>
<dbReference type="AlphaFoldDB" id="A0A3N7HHE1"/>
<dbReference type="UniPathway" id="UPA00544"/>
<evidence type="ECO:0000256" key="1">
    <source>
        <dbReference type="ARBA" id="ARBA00023239"/>
    </source>
</evidence>
<comment type="similarity">
    <text evidence="3">Belongs to the GCKR-like family. MurNAc-6-P etherase subfamily.</text>
</comment>
<accession>A0A3N7HHE1</accession>
<gene>
    <name evidence="3 6" type="primary">murQ</name>
    <name evidence="6" type="ORF">DZC73_28520</name>
</gene>
<evidence type="ECO:0000259" key="5">
    <source>
        <dbReference type="PROSITE" id="PS51464"/>
    </source>
</evidence>
<feature type="active site" evidence="3">
    <location>
        <position position="133"/>
    </location>
</feature>
<evidence type="ECO:0000313" key="7">
    <source>
        <dbReference type="Proteomes" id="UP000267464"/>
    </source>
</evidence>
<protein>
    <recommendedName>
        <fullName evidence="3">N-acetylmuramic acid 6-phosphate etherase</fullName>
        <shortName evidence="3">MurNAc-6-P etherase</shortName>
        <ecNumber evidence="3">4.2.1.126</ecNumber>
    </recommendedName>
    <alternativeName>
        <fullName evidence="3">N-acetylmuramic acid 6-phosphate hydrolase</fullName>
    </alternativeName>
    <alternativeName>
        <fullName evidence="3">N-acetylmuramic acid 6-phosphate lyase</fullName>
    </alternativeName>
</protein>
<comment type="pathway">
    <text evidence="3">Amino-sugar metabolism; N-acetylmuramate degradation.</text>
</comment>
<dbReference type="HAMAP" id="MF_00068">
    <property type="entry name" value="MurQ"/>
    <property type="match status" value="1"/>
</dbReference>
<dbReference type="Proteomes" id="UP000267464">
    <property type="component" value="Unassembled WGS sequence"/>
</dbReference>
<evidence type="ECO:0000256" key="3">
    <source>
        <dbReference type="HAMAP-Rule" id="MF_00068"/>
    </source>
</evidence>
<keyword evidence="2 3" id="KW-0119">Carbohydrate metabolism</keyword>
<dbReference type="EMBL" id="QUSW01000011">
    <property type="protein sequence ID" value="RQP21464.1"/>
    <property type="molecule type" value="Genomic_DNA"/>
</dbReference>
<dbReference type="GO" id="GO:0097173">
    <property type="term" value="P:N-acetylmuramic acid catabolic process"/>
    <property type="evidence" value="ECO:0007669"/>
    <property type="project" value="UniProtKB-UniPathway"/>
</dbReference>
<organism evidence="6 7">
    <name type="scientific">Piscinibacter terrae</name>
    <dbReference type="NCBI Taxonomy" id="2496871"/>
    <lineage>
        <taxon>Bacteria</taxon>
        <taxon>Pseudomonadati</taxon>
        <taxon>Pseudomonadota</taxon>
        <taxon>Betaproteobacteria</taxon>
        <taxon>Burkholderiales</taxon>
        <taxon>Sphaerotilaceae</taxon>
        <taxon>Piscinibacter</taxon>
    </lineage>
</organism>
<dbReference type="Pfam" id="PF20741">
    <property type="entry name" value="GKRP-like_C"/>
    <property type="match status" value="1"/>
</dbReference>
<dbReference type="SUPFAM" id="SSF53697">
    <property type="entry name" value="SIS domain"/>
    <property type="match status" value="1"/>
</dbReference>
<dbReference type="NCBIfam" id="NF003915">
    <property type="entry name" value="PRK05441.1"/>
    <property type="match status" value="1"/>
</dbReference>
<dbReference type="Pfam" id="PF22645">
    <property type="entry name" value="GKRP_SIS_N"/>
    <property type="match status" value="1"/>
</dbReference>
<dbReference type="UniPathway" id="UPA00343"/>
<comment type="miscellaneous">
    <text evidence="3">A lyase-type mechanism (elimination/hydration) is suggested for the cleavage of the lactyl ether bond of MurNAc 6-phosphate, with the formation of an alpha,beta-unsaturated aldehyde intermediate with (E)-stereochemistry, followed by the syn addition of water to give product.</text>
</comment>
<evidence type="ECO:0000256" key="2">
    <source>
        <dbReference type="ARBA" id="ARBA00023277"/>
    </source>
</evidence>
<dbReference type="OrthoDB" id="9813395at2"/>
<dbReference type="InterPro" id="IPR046348">
    <property type="entry name" value="SIS_dom_sf"/>
</dbReference>
<comment type="caution">
    <text evidence="6">The sequence shown here is derived from an EMBL/GenBank/DDBJ whole genome shotgun (WGS) entry which is preliminary data.</text>
</comment>
<dbReference type="GO" id="GO:0046348">
    <property type="term" value="P:amino sugar catabolic process"/>
    <property type="evidence" value="ECO:0007669"/>
    <property type="project" value="InterPro"/>
</dbReference>
<dbReference type="NCBIfam" id="NF009222">
    <property type="entry name" value="PRK12570.1"/>
    <property type="match status" value="1"/>
</dbReference>
<dbReference type="GO" id="GO:0009254">
    <property type="term" value="P:peptidoglycan turnover"/>
    <property type="evidence" value="ECO:0007669"/>
    <property type="project" value="UniProtKB-UniRule"/>
</dbReference>
<dbReference type="InterPro" id="IPR005488">
    <property type="entry name" value="Etherase_MurQ"/>
</dbReference>
<dbReference type="PANTHER" id="PTHR10088:SF4">
    <property type="entry name" value="GLUCOKINASE REGULATORY PROTEIN"/>
    <property type="match status" value="1"/>
</dbReference>
<feature type="active site" description="Proton donor" evidence="3">
    <location>
        <position position="102"/>
    </location>
</feature>
<dbReference type="RefSeq" id="WP_124543798.1">
    <property type="nucleotide sequence ID" value="NZ_QUSW01000011.1"/>
</dbReference>
<comment type="pathway">
    <text evidence="3">Cell wall biogenesis; peptidoglycan recycling.</text>
</comment>
<dbReference type="Gene3D" id="3.40.50.10490">
    <property type="entry name" value="Glucose-6-phosphate isomerase like protein, domain 1"/>
    <property type="match status" value="1"/>
</dbReference>
<dbReference type="InterPro" id="IPR001347">
    <property type="entry name" value="SIS_dom"/>
</dbReference>
<feature type="compositionally biased region" description="Low complexity" evidence="4">
    <location>
        <begin position="1"/>
        <end position="24"/>
    </location>
</feature>
<comment type="subunit">
    <text evidence="3">Homodimer.</text>
</comment>
<dbReference type="Gene3D" id="1.10.8.1080">
    <property type="match status" value="1"/>
</dbReference>
<comment type="catalytic activity">
    <reaction evidence="3">
        <text>N-acetyl-D-muramate 6-phosphate + H2O = N-acetyl-D-glucosamine 6-phosphate + (R)-lactate</text>
        <dbReference type="Rhea" id="RHEA:26410"/>
        <dbReference type="ChEBI" id="CHEBI:15377"/>
        <dbReference type="ChEBI" id="CHEBI:16004"/>
        <dbReference type="ChEBI" id="CHEBI:57513"/>
        <dbReference type="ChEBI" id="CHEBI:58722"/>
        <dbReference type="EC" id="4.2.1.126"/>
    </reaction>
</comment>
<feature type="domain" description="SIS" evidence="5">
    <location>
        <begin position="74"/>
        <end position="237"/>
    </location>
</feature>
<keyword evidence="1 3" id="KW-0456">Lyase</keyword>
<dbReference type="EC" id="4.2.1.126" evidence="3"/>
<dbReference type="GO" id="GO:0097175">
    <property type="term" value="P:1,6-anhydro-N-acetyl-beta-muramic acid catabolic process"/>
    <property type="evidence" value="ECO:0007669"/>
    <property type="project" value="UniProtKB-UniRule"/>
</dbReference>
<dbReference type="GO" id="GO:0016803">
    <property type="term" value="F:ether hydrolase activity"/>
    <property type="evidence" value="ECO:0007669"/>
    <property type="project" value="TreeGrafter"/>
</dbReference>
<dbReference type="InterPro" id="IPR040190">
    <property type="entry name" value="MURQ/GCKR"/>
</dbReference>
<name>A0A3N7HHE1_9BURK</name>
<keyword evidence="7" id="KW-1185">Reference proteome</keyword>
<dbReference type="UniPathway" id="UPA00342"/>